<dbReference type="Proteomes" id="UP001273350">
    <property type="component" value="Unassembled WGS sequence"/>
</dbReference>
<keyword evidence="1" id="KW-0812">Transmembrane</keyword>
<evidence type="ECO:0000313" key="3">
    <source>
        <dbReference type="Proteomes" id="UP001273350"/>
    </source>
</evidence>
<name>A0ABU4RBQ4_9FLAO</name>
<dbReference type="RefSeq" id="WP_230001978.1">
    <property type="nucleotide sequence ID" value="NZ_CP087134.1"/>
</dbReference>
<gene>
    <name evidence="2" type="ORF">SGQ83_07920</name>
</gene>
<comment type="caution">
    <text evidence="2">The sequence shown here is derived from an EMBL/GenBank/DDBJ whole genome shotgun (WGS) entry which is preliminary data.</text>
</comment>
<keyword evidence="3" id="KW-1185">Reference proteome</keyword>
<sequence length="199" mass="23687">MRKNIQIKSLISISLLIFMLPFFQTCSDKSIKKYRCIEEVEAEALVDSTSISFKNLDYKTNITTEKKVIENNYTKENETCLERAKSEYTVNAYYVVFKNFNEFETRYFLDKTFYIFLIFNIIIAFTILMLIFAVMENIKKVLIFSYINLILAIIWFISLFLFGIIEELNQIKYGYYLFVLNSILIIIESRNELNKQTEQ</sequence>
<evidence type="ECO:0000313" key="2">
    <source>
        <dbReference type="EMBL" id="MDX6189268.1"/>
    </source>
</evidence>
<evidence type="ECO:0000256" key="1">
    <source>
        <dbReference type="SAM" id="Phobius"/>
    </source>
</evidence>
<proteinExistence type="predicted"/>
<organism evidence="2 3">
    <name type="scientific">Flavobacterium cupriresistens</name>
    <dbReference type="NCBI Taxonomy" id="2893885"/>
    <lineage>
        <taxon>Bacteria</taxon>
        <taxon>Pseudomonadati</taxon>
        <taxon>Bacteroidota</taxon>
        <taxon>Flavobacteriia</taxon>
        <taxon>Flavobacteriales</taxon>
        <taxon>Flavobacteriaceae</taxon>
        <taxon>Flavobacterium</taxon>
    </lineage>
</organism>
<feature type="transmembrane region" description="Helical" evidence="1">
    <location>
        <begin position="7"/>
        <end position="24"/>
    </location>
</feature>
<keyword evidence="1" id="KW-0472">Membrane</keyword>
<dbReference type="EMBL" id="JAWXVI010000004">
    <property type="protein sequence ID" value="MDX6189268.1"/>
    <property type="molecule type" value="Genomic_DNA"/>
</dbReference>
<reference evidence="2 3" key="1">
    <citation type="submission" date="2023-11" db="EMBL/GenBank/DDBJ databases">
        <title>Unpublished Manusciprt.</title>
        <authorList>
            <person name="Saticioglu I.B."/>
            <person name="Ay H."/>
            <person name="Ajmi N."/>
            <person name="Altun S."/>
            <person name="Duman M."/>
        </authorList>
    </citation>
    <scope>NUCLEOTIDE SEQUENCE [LARGE SCALE GENOMIC DNA]</scope>
    <source>
        <strain evidence="2 3">Fl-318</strain>
    </source>
</reference>
<feature type="transmembrane region" description="Helical" evidence="1">
    <location>
        <begin position="171"/>
        <end position="187"/>
    </location>
</feature>
<feature type="transmembrane region" description="Helical" evidence="1">
    <location>
        <begin position="141"/>
        <end position="165"/>
    </location>
</feature>
<accession>A0ABU4RBQ4</accession>
<feature type="transmembrane region" description="Helical" evidence="1">
    <location>
        <begin position="113"/>
        <end position="134"/>
    </location>
</feature>
<protein>
    <submittedName>
        <fullName evidence="2">Uncharacterized protein</fullName>
    </submittedName>
</protein>
<keyword evidence="1" id="KW-1133">Transmembrane helix</keyword>